<organism evidence="1 2">
    <name type="scientific">Deinococcus enclensis</name>
    <dbReference type="NCBI Taxonomy" id="1049582"/>
    <lineage>
        <taxon>Bacteria</taxon>
        <taxon>Thermotogati</taxon>
        <taxon>Deinococcota</taxon>
        <taxon>Deinococci</taxon>
        <taxon>Deinococcales</taxon>
        <taxon>Deinococcaceae</taxon>
        <taxon>Deinococcus</taxon>
    </lineage>
</organism>
<evidence type="ECO:0000313" key="1">
    <source>
        <dbReference type="EMBL" id="MDP9762592.1"/>
    </source>
</evidence>
<name>A0ABT9M7P6_9DEIO</name>
<dbReference type="Proteomes" id="UP001232163">
    <property type="component" value="Unassembled WGS sequence"/>
</dbReference>
<gene>
    <name evidence="1" type="ORF">QO006_000005</name>
</gene>
<accession>A0ABT9M7P6</accession>
<reference evidence="1 2" key="1">
    <citation type="submission" date="2023-07" db="EMBL/GenBank/DDBJ databases">
        <title>Genomic Encyclopedia of Type Strains, Phase IV (KMG-IV): sequencing the most valuable type-strain genomes for metagenomic binning, comparative biology and taxonomic classification.</title>
        <authorList>
            <person name="Goeker M."/>
        </authorList>
    </citation>
    <scope>NUCLEOTIDE SEQUENCE [LARGE SCALE GENOMIC DNA]</scope>
    <source>
        <strain evidence="1 2">NIO-1023</strain>
    </source>
</reference>
<dbReference type="RefSeq" id="WP_155864515.1">
    <property type="nucleotide sequence ID" value="NZ_JAURUR010000001.1"/>
</dbReference>
<comment type="caution">
    <text evidence="1">The sequence shown here is derived from an EMBL/GenBank/DDBJ whole genome shotgun (WGS) entry which is preliminary data.</text>
</comment>
<protein>
    <submittedName>
        <fullName evidence="1">Uncharacterized protein</fullName>
    </submittedName>
</protein>
<evidence type="ECO:0000313" key="2">
    <source>
        <dbReference type="Proteomes" id="UP001232163"/>
    </source>
</evidence>
<sequence>MGQRGGWAWWASVAGLAGALAVSGGARAAKASEVVIAMAGDSPCVAVFLNITENGRALGAFSVQSSGMVKRGQDYANLPVLVAGRTYEFTGSCIASTKFTQSLSLKFKADGRAVNLVFRKSGFTLSAGK</sequence>
<proteinExistence type="predicted"/>
<keyword evidence="2" id="KW-1185">Reference proteome</keyword>
<dbReference type="EMBL" id="JAURUR010000001">
    <property type="protein sequence ID" value="MDP9762592.1"/>
    <property type="molecule type" value="Genomic_DNA"/>
</dbReference>